<evidence type="ECO:0000313" key="2">
    <source>
        <dbReference type="EMBL" id="KAG0253265.1"/>
    </source>
</evidence>
<dbReference type="OrthoDB" id="2405948at2759"/>
<gene>
    <name evidence="2" type="ORF">DFQ27_007512</name>
</gene>
<dbReference type="Gene3D" id="3.80.10.10">
    <property type="entry name" value="Ribonuclease Inhibitor"/>
    <property type="match status" value="1"/>
</dbReference>
<evidence type="ECO:0000256" key="1">
    <source>
        <dbReference type="SAM" id="MobiDB-lite"/>
    </source>
</evidence>
<dbReference type="InterPro" id="IPR032675">
    <property type="entry name" value="LRR_dom_sf"/>
</dbReference>
<name>A0A9P6PTH3_9FUNG</name>
<keyword evidence="3" id="KW-1185">Reference proteome</keyword>
<organism evidence="2 3">
    <name type="scientific">Actinomortierella ambigua</name>
    <dbReference type="NCBI Taxonomy" id="1343610"/>
    <lineage>
        <taxon>Eukaryota</taxon>
        <taxon>Fungi</taxon>
        <taxon>Fungi incertae sedis</taxon>
        <taxon>Mucoromycota</taxon>
        <taxon>Mortierellomycotina</taxon>
        <taxon>Mortierellomycetes</taxon>
        <taxon>Mortierellales</taxon>
        <taxon>Mortierellaceae</taxon>
        <taxon>Actinomortierella</taxon>
    </lineage>
</organism>
<dbReference type="SUPFAM" id="SSF52047">
    <property type="entry name" value="RNI-like"/>
    <property type="match status" value="1"/>
</dbReference>
<proteinExistence type="predicted"/>
<reference evidence="2" key="1">
    <citation type="journal article" date="2020" name="Fungal Divers.">
        <title>Resolving the Mortierellaceae phylogeny through synthesis of multi-gene phylogenetics and phylogenomics.</title>
        <authorList>
            <person name="Vandepol N."/>
            <person name="Liber J."/>
            <person name="Desiro A."/>
            <person name="Na H."/>
            <person name="Kennedy M."/>
            <person name="Barry K."/>
            <person name="Grigoriev I.V."/>
            <person name="Miller A.N."/>
            <person name="O'Donnell K."/>
            <person name="Stajich J.E."/>
            <person name="Bonito G."/>
        </authorList>
    </citation>
    <scope>NUCLEOTIDE SEQUENCE</scope>
    <source>
        <strain evidence="2">BC1065</strain>
    </source>
</reference>
<dbReference type="AlphaFoldDB" id="A0A9P6PTH3"/>
<accession>A0A9P6PTH3</accession>
<feature type="region of interest" description="Disordered" evidence="1">
    <location>
        <begin position="1"/>
        <end position="20"/>
    </location>
</feature>
<evidence type="ECO:0000313" key="3">
    <source>
        <dbReference type="Proteomes" id="UP000807716"/>
    </source>
</evidence>
<protein>
    <submittedName>
        <fullName evidence="2">Uncharacterized protein</fullName>
    </submittedName>
</protein>
<dbReference type="Proteomes" id="UP000807716">
    <property type="component" value="Unassembled WGS sequence"/>
</dbReference>
<dbReference type="EMBL" id="JAAAJB010000595">
    <property type="protein sequence ID" value="KAG0253265.1"/>
    <property type="molecule type" value="Genomic_DNA"/>
</dbReference>
<sequence>MSIASSIPSQPPSSIPLQETPSSLPLPHELIDRIIAYHATNLPVLLALASTSRRLYHRTVPVLYRNPFAFIENGLWPWTDKVERYNQLLGLLLSSLGSTTTTSTTPRPSQAPMCDYLAFYAHQRHLDTALRLAFSSLTSYSNLSGMAMVAKVGFDHAADESLLEQVSQSDVAMVGHNPAAVKTLGQPLRRLRMFVGSVQSLSNLTRIELYGIGGGGGGGGGRGNNGTAAAMLQPNLEPTIEFIRVHDAVHSTLREIKLGGSYDYGSSRNYALTRLIRVIQVMRTPQVVDVRHWREAHLVIDQIPPDSLHELYLGFGEMPPIQFAGAEYLQHCRYLERLRMPIIDQDLFKWAAEWRRTGMQPKTVALLQQQDDEDDDLGLGVSDRRQRRPPRLRSVDLTGEDRVLIPVLKDVMSGFRDTIESIQATTLALENSGVCHFSAVRLKWAWTIRTLRELVLEGEVVLALDFGSLVWCPTLSVLRLTLPPYLFLSSEDEEMARFLRPESEKLCLAVRLNELELGGKWPLTDKWLDRLSKNMNRLTELRIASSTGYTMQGIQWAAERLTRLERLHVGRWMFVSPTQRQQLEQIRADAPRLTIVEQ</sequence>
<comment type="caution">
    <text evidence="2">The sequence shown here is derived from an EMBL/GenBank/DDBJ whole genome shotgun (WGS) entry which is preliminary data.</text>
</comment>